<dbReference type="Proteomes" id="UP000675284">
    <property type="component" value="Unassembled WGS sequence"/>
</dbReference>
<dbReference type="RefSeq" id="WP_121604516.1">
    <property type="nucleotide sequence ID" value="NZ_CP115959.1"/>
</dbReference>
<dbReference type="AlphaFoldDB" id="A0A941IDL4"/>
<name>A0A941IDL4_9BACI</name>
<gene>
    <name evidence="1" type="ORF">KCX74_14535</name>
</gene>
<accession>A0A941IDL4</accession>
<reference evidence="1" key="1">
    <citation type="submission" date="2021-04" db="EMBL/GenBank/DDBJ databases">
        <title>Isolation and polyphasic classification of algal microorganism.</title>
        <authorList>
            <person name="Wang S."/>
        </authorList>
    </citation>
    <scope>NUCLEOTIDE SEQUENCE</scope>
    <source>
        <strain evidence="1">720a</strain>
    </source>
</reference>
<evidence type="ECO:0000313" key="1">
    <source>
        <dbReference type="EMBL" id="MBR7797250.1"/>
    </source>
</evidence>
<comment type="caution">
    <text evidence="1">The sequence shown here is derived from an EMBL/GenBank/DDBJ whole genome shotgun (WGS) entry which is preliminary data.</text>
</comment>
<keyword evidence="2" id="KW-1185">Reference proteome</keyword>
<evidence type="ECO:0000313" key="2">
    <source>
        <dbReference type="Proteomes" id="UP000675284"/>
    </source>
</evidence>
<proteinExistence type="predicted"/>
<protein>
    <submittedName>
        <fullName evidence="1">Uncharacterized protein</fullName>
    </submittedName>
</protein>
<dbReference type="EMBL" id="JAGSOT010000048">
    <property type="protein sequence ID" value="MBR7797250.1"/>
    <property type="molecule type" value="Genomic_DNA"/>
</dbReference>
<organism evidence="1 2">
    <name type="scientific">Virgibacillus salarius</name>
    <dbReference type="NCBI Taxonomy" id="447199"/>
    <lineage>
        <taxon>Bacteria</taxon>
        <taxon>Bacillati</taxon>
        <taxon>Bacillota</taxon>
        <taxon>Bacilli</taxon>
        <taxon>Bacillales</taxon>
        <taxon>Bacillaceae</taxon>
        <taxon>Virgibacillus</taxon>
    </lineage>
</organism>
<sequence length="102" mass="11955">MEHRDKENKVVKRYQQDEQMMILIYAQWCVNHNLSPTALYRQAYPDQWENEALADALSLTVPKEDEQEISTDTVLQVLQLFGNDDLGFIVQQEANKLKNDRS</sequence>